<dbReference type="InterPro" id="IPR016181">
    <property type="entry name" value="Acyl_CoA_acyltransferase"/>
</dbReference>
<organism evidence="2 3">
    <name type="scientific">Massariosphaeria phaeospora</name>
    <dbReference type="NCBI Taxonomy" id="100035"/>
    <lineage>
        <taxon>Eukaryota</taxon>
        <taxon>Fungi</taxon>
        <taxon>Dikarya</taxon>
        <taxon>Ascomycota</taxon>
        <taxon>Pezizomycotina</taxon>
        <taxon>Dothideomycetes</taxon>
        <taxon>Pleosporomycetidae</taxon>
        <taxon>Pleosporales</taxon>
        <taxon>Pleosporales incertae sedis</taxon>
        <taxon>Massariosphaeria</taxon>
    </lineage>
</organism>
<keyword evidence="3" id="KW-1185">Reference proteome</keyword>
<comment type="caution">
    <text evidence="2">The sequence shown here is derived from an EMBL/GenBank/DDBJ whole genome shotgun (WGS) entry which is preliminary data.</text>
</comment>
<dbReference type="PANTHER" id="PTHR47542">
    <property type="entry name" value="ACYL-COA N-ACYLTRANSFERASES (NAT) SUPERFAMILY PROTEIN"/>
    <property type="match status" value="1"/>
</dbReference>
<dbReference type="AlphaFoldDB" id="A0A7C8MBB6"/>
<evidence type="ECO:0000313" key="2">
    <source>
        <dbReference type="EMBL" id="KAF2872601.1"/>
    </source>
</evidence>
<dbReference type="CDD" id="cd04301">
    <property type="entry name" value="NAT_SF"/>
    <property type="match status" value="1"/>
</dbReference>
<dbReference type="SUPFAM" id="SSF55729">
    <property type="entry name" value="Acyl-CoA N-acyltransferases (Nat)"/>
    <property type="match status" value="1"/>
</dbReference>
<accession>A0A7C8MBB6</accession>
<sequence length="167" mass="19280">MPTNWISIYQLNGYCLKDLASFPAKDRQLWAEEVAKVEKKTFPSSEAFDFDSELRKKNTSVILVLTNQDTSELAGYLVYVRTKRLALLHKICVVEHERGKGVGRYLVHSLRDRLEKGGCQSILLWVDEARQPARMLYRSCDFVQIDRCLDYYGPGRTGLKMELSIEK</sequence>
<evidence type="ECO:0000313" key="3">
    <source>
        <dbReference type="Proteomes" id="UP000481861"/>
    </source>
</evidence>
<dbReference type="GO" id="GO:0016747">
    <property type="term" value="F:acyltransferase activity, transferring groups other than amino-acyl groups"/>
    <property type="evidence" value="ECO:0007669"/>
    <property type="project" value="InterPro"/>
</dbReference>
<proteinExistence type="predicted"/>
<name>A0A7C8MBB6_9PLEO</name>
<dbReference type="Gene3D" id="3.40.630.30">
    <property type="match status" value="1"/>
</dbReference>
<dbReference type="PROSITE" id="PS51186">
    <property type="entry name" value="GNAT"/>
    <property type="match status" value="1"/>
</dbReference>
<reference evidence="2 3" key="1">
    <citation type="submission" date="2020-01" db="EMBL/GenBank/DDBJ databases">
        <authorList>
            <consortium name="DOE Joint Genome Institute"/>
            <person name="Haridas S."/>
            <person name="Albert R."/>
            <person name="Binder M."/>
            <person name="Bloem J."/>
            <person name="Labutti K."/>
            <person name="Salamov A."/>
            <person name="Andreopoulos B."/>
            <person name="Baker S.E."/>
            <person name="Barry K."/>
            <person name="Bills G."/>
            <person name="Bluhm B.H."/>
            <person name="Cannon C."/>
            <person name="Castanera R."/>
            <person name="Culley D.E."/>
            <person name="Daum C."/>
            <person name="Ezra D."/>
            <person name="Gonzalez J.B."/>
            <person name="Henrissat B."/>
            <person name="Kuo A."/>
            <person name="Liang C."/>
            <person name="Lipzen A."/>
            <person name="Lutzoni F."/>
            <person name="Magnuson J."/>
            <person name="Mondo S."/>
            <person name="Nolan M."/>
            <person name="Ohm R."/>
            <person name="Pangilinan J."/>
            <person name="Park H.-J.H."/>
            <person name="Ramirez L."/>
            <person name="Alfaro M."/>
            <person name="Sun H."/>
            <person name="Tritt A."/>
            <person name="Yoshinaga Y."/>
            <person name="Zwiers L.-H.L."/>
            <person name="Turgeon B.G."/>
            <person name="Goodwin S.B."/>
            <person name="Spatafora J.W."/>
            <person name="Crous P.W."/>
            <person name="Grigoriev I.V."/>
        </authorList>
    </citation>
    <scope>NUCLEOTIDE SEQUENCE [LARGE SCALE GENOMIC DNA]</scope>
    <source>
        <strain evidence="2 3">CBS 611.86</strain>
    </source>
</reference>
<dbReference type="PANTHER" id="PTHR47542:SF2">
    <property type="entry name" value="ACYL-COA N-ACYLTRANSFERASES (NAT) SUPERFAMILY PROTEIN"/>
    <property type="match status" value="1"/>
</dbReference>
<dbReference type="EMBL" id="JAADJZ010000009">
    <property type="protein sequence ID" value="KAF2872601.1"/>
    <property type="molecule type" value="Genomic_DNA"/>
</dbReference>
<dbReference type="OrthoDB" id="41532at2759"/>
<dbReference type="Pfam" id="PF00583">
    <property type="entry name" value="Acetyltransf_1"/>
    <property type="match status" value="1"/>
</dbReference>
<feature type="domain" description="N-acetyltransferase" evidence="1">
    <location>
        <begin position="17"/>
        <end position="166"/>
    </location>
</feature>
<dbReference type="InterPro" id="IPR000182">
    <property type="entry name" value="GNAT_dom"/>
</dbReference>
<evidence type="ECO:0000259" key="1">
    <source>
        <dbReference type="PROSITE" id="PS51186"/>
    </source>
</evidence>
<dbReference type="Proteomes" id="UP000481861">
    <property type="component" value="Unassembled WGS sequence"/>
</dbReference>
<gene>
    <name evidence="2" type="ORF">BDV95DRAFT_606193</name>
</gene>
<protein>
    <submittedName>
        <fullName evidence="2">Acetyltransferas-like protein</fullName>
    </submittedName>
</protein>